<organism evidence="2 3">
    <name type="scientific">Sinisalibacter lacisalsi</name>
    <dbReference type="NCBI Taxonomy" id="1526570"/>
    <lineage>
        <taxon>Bacteria</taxon>
        <taxon>Pseudomonadati</taxon>
        <taxon>Pseudomonadota</taxon>
        <taxon>Alphaproteobacteria</taxon>
        <taxon>Rhodobacterales</taxon>
        <taxon>Roseobacteraceae</taxon>
        <taxon>Sinisalibacter</taxon>
    </lineage>
</organism>
<dbReference type="RefSeq" id="WP_188527920.1">
    <property type="nucleotide sequence ID" value="NZ_BMGI01000003.1"/>
</dbReference>
<dbReference type="InterPro" id="IPR037221">
    <property type="entry name" value="H-type_lectin_dom_sf"/>
</dbReference>
<dbReference type="Proteomes" id="UP000617355">
    <property type="component" value="Unassembled WGS sequence"/>
</dbReference>
<feature type="domain" description="H-type lectin" evidence="1">
    <location>
        <begin position="39"/>
        <end position="103"/>
    </location>
</feature>
<comment type="caution">
    <text evidence="2">The sequence shown here is derived from an EMBL/GenBank/DDBJ whole genome shotgun (WGS) entry which is preliminary data.</text>
</comment>
<keyword evidence="3" id="KW-1185">Reference proteome</keyword>
<evidence type="ECO:0000313" key="3">
    <source>
        <dbReference type="Proteomes" id="UP000617355"/>
    </source>
</evidence>
<dbReference type="SUPFAM" id="SSF141086">
    <property type="entry name" value="Agglutinin HPA-like"/>
    <property type="match status" value="1"/>
</dbReference>
<sequence>MWKIRTHRLGIDQGSLMLFSDYKHNGEMWTGKGPRETRQQVTFSEAFLAAPALTVGMSMWDADHSTNQRMDITAENIAATGFDLVFRTWGDTHIARVRADWIALGEVGHEDDWDLTN</sequence>
<accession>A0ABQ1QSB4</accession>
<dbReference type="InterPro" id="IPR019019">
    <property type="entry name" value="H-type_lectin_domain"/>
</dbReference>
<dbReference type="EMBL" id="BMGI01000003">
    <property type="protein sequence ID" value="GGD39008.1"/>
    <property type="molecule type" value="Genomic_DNA"/>
</dbReference>
<dbReference type="PANTHER" id="PTHR46938">
    <property type="entry name" value="DISCOIDIN-1 SUBUNIT A-RELATED-RELATED"/>
    <property type="match status" value="1"/>
</dbReference>
<reference evidence="3" key="1">
    <citation type="journal article" date="2019" name="Int. J. Syst. Evol. Microbiol.">
        <title>The Global Catalogue of Microorganisms (GCM) 10K type strain sequencing project: providing services to taxonomists for standard genome sequencing and annotation.</title>
        <authorList>
            <consortium name="The Broad Institute Genomics Platform"/>
            <consortium name="The Broad Institute Genome Sequencing Center for Infectious Disease"/>
            <person name="Wu L."/>
            <person name="Ma J."/>
        </authorList>
    </citation>
    <scope>NUCLEOTIDE SEQUENCE [LARGE SCALE GENOMIC DNA]</scope>
    <source>
        <strain evidence="3">CGMCC 1.12922</strain>
    </source>
</reference>
<dbReference type="InterPro" id="IPR052487">
    <property type="entry name" value="Galactose-binding_lectin"/>
</dbReference>
<dbReference type="Pfam" id="PF09458">
    <property type="entry name" value="H_lectin"/>
    <property type="match status" value="1"/>
</dbReference>
<protein>
    <recommendedName>
        <fullName evidence="1">H-type lectin domain-containing protein</fullName>
    </recommendedName>
</protein>
<dbReference type="Gene3D" id="2.60.40.2080">
    <property type="match status" value="1"/>
</dbReference>
<proteinExistence type="predicted"/>
<evidence type="ECO:0000259" key="1">
    <source>
        <dbReference type="Pfam" id="PF09458"/>
    </source>
</evidence>
<gene>
    <name evidence="2" type="ORF">GCM10011358_23670</name>
</gene>
<evidence type="ECO:0000313" key="2">
    <source>
        <dbReference type="EMBL" id="GGD39008.1"/>
    </source>
</evidence>
<name>A0ABQ1QSB4_9RHOB</name>